<feature type="transmembrane region" description="Helical" evidence="2">
    <location>
        <begin position="1645"/>
        <end position="1666"/>
    </location>
</feature>
<accession>C3XVE8</accession>
<feature type="compositionally biased region" description="Low complexity" evidence="1">
    <location>
        <begin position="867"/>
        <end position="878"/>
    </location>
</feature>
<feature type="region of interest" description="Disordered" evidence="1">
    <location>
        <begin position="851"/>
        <end position="892"/>
    </location>
</feature>
<feature type="transmembrane region" description="Helical" evidence="2">
    <location>
        <begin position="1844"/>
        <end position="1866"/>
    </location>
</feature>
<keyword evidence="2" id="KW-0812">Transmembrane</keyword>
<keyword evidence="2" id="KW-0472">Membrane</keyword>
<evidence type="ECO:0000256" key="2">
    <source>
        <dbReference type="SAM" id="Phobius"/>
    </source>
</evidence>
<feature type="compositionally biased region" description="Basic residues" evidence="1">
    <location>
        <begin position="851"/>
        <end position="861"/>
    </location>
</feature>
<gene>
    <name evidence="3" type="ORF">BRAFLDRAFT_94155</name>
</gene>
<feature type="transmembrane region" description="Helical" evidence="2">
    <location>
        <begin position="473"/>
        <end position="495"/>
    </location>
</feature>
<evidence type="ECO:0000313" key="3">
    <source>
        <dbReference type="EMBL" id="EEN68074.1"/>
    </source>
</evidence>
<protein>
    <submittedName>
        <fullName evidence="3">Uncharacterized protein</fullName>
    </submittedName>
</protein>
<evidence type="ECO:0000256" key="1">
    <source>
        <dbReference type="SAM" id="MobiDB-lite"/>
    </source>
</evidence>
<feature type="transmembrane region" description="Helical" evidence="2">
    <location>
        <begin position="278"/>
        <end position="296"/>
    </location>
</feature>
<sequence>MASSTPLSGKDLLSMSQFKQDGNGKYYDYILRESMQDFYTILQYYMDSELREMYMEMRNPPSLDPTVKQIADTNGSPTTDQKANGDDGVASTWYKTLSVAYLTQVLPSAFPSDDYAGKLNTIRAKQWLKTETSTSSVYTVQSSDLYKNRWMDNIPLTGQYIVDQLQNQTTYNTHIDQDKSTWEAEIEATVVDSDNLTSMKSILEEITRIGKERNTDPQMQYAASEIEANMSQNAVKDLLSVLQVSAAQMATDYSLSKLLVAVEGLLDGVPVGKVMGKFVIGAALSVGITMFYFGVLDWSQLSTTDKVQVVSEGTVLFTEVAGAIVKRGATIYQLWGTEAMGFKNAGKILLTGDCQESMIRASNGLTKWLMQRKGQVEVGVNTAAASEEAIVAGEEDMTLMQNLFGQNLDEFVATRFGAAVAILGLVYGSISHSRSHSKVGNALGVTASALQLTATMGAWLLPETVEGIEAATILSTSGSLATAAAIAGVIIYIIAIEEFRETPIEYFAKHQASAAGLYMEHGADIDSFQSYQPTGELEKEGISLLMGGSSSQYMKFSLDGTLALAETTNGPDTVFYLITDAYGRAKFIANLPNADNSAIESKFLTIDGTGKLSGASLLTGSSAYQQIWVAEIQGSVNRDSDDHLQSASFKFYSYYWYKNHSKKYYLGGSNNVPSASESNQQEWTVSMASTKPVGVSMDNIILYTYQKDQTFQPTLLNPGSDPKTWSISPALPDFMELDTSTGTVSQKSGLRATVTAADTYTLTVTNALGSSSTTFTFEVQLTCSAGEAQLDNPVPHSATYPPVLAVRKNVELPATPLLSHQNACKRPLFPNVQFFVKHSLEKYILLSNRPRIKPLPRRRPRPPPPQQQITQQQQINQQTCDAGGGQEQVKDPVKEKELRDQAVAHTFEALKNHHRVYSVEILSHHGGDKDPKPPPDTITIKTGADGKEELHLGQHVVHNWNWDRNPTNTLTFKKGDLGGHIAFPHNESVQGFGTIRSALTSFSVKTTLKPVTYECAFSSDAGAYVREEGTALKLVWDASADKWKNATWENNVLSFTYGIEESFFIGQKNYDVIVSFEDLQTNVTYNPAKGDFYFVLTAEFQAVFEHANSIVPIPSNPRSDGKHVFPYQLEFTFNPVASGFDGAVLTKALDAATGEVYAVQAVVQKTVSGMFLMAAPNNENSLVEVSHGRLMVGNEAVPSSRQVGDKITWDSMPTHLAEATDLPPAGTLHFPENTSEVNLTAATETAVNPDTNVTGSALRAFQPTSFVALASSTTLSGEDLLSMSQFKQDGNGKYYDYILRESMQDFYTIIQYYMDSELREWYMGMRNPPSLDPTVKQIADTNGSPTDEQKANGDDGVASTWYKTLSVAYLTQVLPPAFPSDDYAGKLNTIRAKQWLKTETSTSSVYTVQSSDLYKNRWMENIPLTGQYIVDQLQNKTTYNTHIDQDKSTWEAEIEATVVDSDNLTAMKSLIEEINRLGKQGKYWAYWLFRDLTQPSALQMDQVLSIGGAASLDGSAFSRRIQQNCAMLGILDSSTELQEQYVKVMQVFLLTNIVPLLLDFSGDMTHYSYAVMEILQAFQDKYIDSTDPQMQDAARQIQDNMTKQAVEDLLSVLQVSAAQMATDYSLFKLLYTVDGLLYEVPLGKVLGRFVIGAALSAGIMMFYFGVIDWSQLSTTDKVQVVSEGAVLFTEVAGAMVKRGASIYELWGTDFMGFKNAGKILMTGDCQESMIRASNGLSKWLMQRRGQVEVGVNTAAASEEAIVAGEEDMTLMQNLFGRNLDEFVATRFGAAVAILGLVYGSISHSRSHSKVGNALGVTASALQLTATMGAWLLPETVEGIEAATILSTSGSLATAAAIAGVILYIIVIEEFRETPIEYFAKHQASAAGLYMEHGADIDSFQKYQPTGELEKEGVSLLMGGSSSQYMKFSLDGTLALAETTNGPDTVFYLITDAYGRAKFIANLPNADNTAIESKVLTIDGTGSLSGASLLTGSSADQQLWVAECHGSVNRDSDDHLQSASFKFYSYYWYKNHSKKYYLGESNNLPSASESNQQEWTVSMASTKPVGVSMDNIILYTYQNDQTFQPTLLNPGSDPKTWFISPALPDFMELDTATGAVSQKSGATPTVTASSTYTLTVENKLGSSSTTFTFEVQELSF</sequence>
<dbReference type="eggNOG" id="ENOG502S6UY">
    <property type="taxonomic scope" value="Eukaryota"/>
</dbReference>
<feature type="transmembrane region" description="Helical" evidence="2">
    <location>
        <begin position="1783"/>
        <end position="1801"/>
    </location>
</feature>
<keyword evidence="2" id="KW-1133">Transmembrane helix</keyword>
<dbReference type="EMBL" id="GG666468">
    <property type="protein sequence ID" value="EEN68074.1"/>
    <property type="molecule type" value="Genomic_DNA"/>
</dbReference>
<dbReference type="InParanoid" id="C3XVE8"/>
<dbReference type="Gene3D" id="2.60.40.10">
    <property type="entry name" value="Immunoglobulins"/>
    <property type="match status" value="2"/>
</dbReference>
<feature type="transmembrane region" description="Helical" evidence="2">
    <location>
        <begin position="1813"/>
        <end position="1832"/>
    </location>
</feature>
<organism>
    <name type="scientific">Branchiostoma floridae</name>
    <name type="common">Florida lancelet</name>
    <name type="synonym">Amphioxus</name>
    <dbReference type="NCBI Taxonomy" id="7739"/>
    <lineage>
        <taxon>Eukaryota</taxon>
        <taxon>Metazoa</taxon>
        <taxon>Chordata</taxon>
        <taxon>Cephalochordata</taxon>
        <taxon>Leptocardii</taxon>
        <taxon>Amphioxiformes</taxon>
        <taxon>Branchiostomatidae</taxon>
        <taxon>Branchiostoma</taxon>
    </lineage>
</organism>
<proteinExistence type="predicted"/>
<reference evidence="3" key="1">
    <citation type="journal article" date="2008" name="Nature">
        <title>The amphioxus genome and the evolution of the chordate karyotype.</title>
        <authorList>
            <consortium name="US DOE Joint Genome Institute (JGI-PGF)"/>
            <person name="Putnam N.H."/>
            <person name="Butts T."/>
            <person name="Ferrier D.E.K."/>
            <person name="Furlong R.F."/>
            <person name="Hellsten U."/>
            <person name="Kawashima T."/>
            <person name="Robinson-Rechavi M."/>
            <person name="Shoguchi E."/>
            <person name="Terry A."/>
            <person name="Yu J.-K."/>
            <person name="Benito-Gutierrez E.L."/>
            <person name="Dubchak I."/>
            <person name="Garcia-Fernandez J."/>
            <person name="Gibson-Brown J.J."/>
            <person name="Grigoriev I.V."/>
            <person name="Horton A.C."/>
            <person name="de Jong P.J."/>
            <person name="Jurka J."/>
            <person name="Kapitonov V.V."/>
            <person name="Kohara Y."/>
            <person name="Kuroki Y."/>
            <person name="Lindquist E."/>
            <person name="Lucas S."/>
            <person name="Osoegawa K."/>
            <person name="Pennacchio L.A."/>
            <person name="Salamov A.A."/>
            <person name="Satou Y."/>
            <person name="Sauka-Spengler T."/>
            <person name="Schmutz J."/>
            <person name="Shin-I T."/>
            <person name="Toyoda A."/>
            <person name="Bronner-Fraser M."/>
            <person name="Fujiyama A."/>
            <person name="Holland L.Z."/>
            <person name="Holland P.W.H."/>
            <person name="Satoh N."/>
            <person name="Rokhsar D.S."/>
        </authorList>
    </citation>
    <scope>NUCLEOTIDE SEQUENCE [LARGE SCALE GENOMIC DNA]</scope>
    <source>
        <strain evidence="3">S238N-H82</strain>
        <tissue evidence="3">Testes</tissue>
    </source>
</reference>
<name>C3XVE8_BRAFL</name>
<feature type="transmembrane region" description="Helical" evidence="2">
    <location>
        <begin position="442"/>
        <end position="461"/>
    </location>
</feature>
<feature type="transmembrane region" description="Helical" evidence="2">
    <location>
        <begin position="412"/>
        <end position="430"/>
    </location>
</feature>
<dbReference type="InterPro" id="IPR013783">
    <property type="entry name" value="Ig-like_fold"/>
</dbReference>